<gene>
    <name evidence="1" type="ORF">LCGC14_0202110</name>
</gene>
<name>A0A0F9V024_9ZZZZ</name>
<sequence length="177" mass="20287">MARCPGLSISDTQAVAGTRVTTSYKTTYLHDFFDVIDSIFEHAVSVNLPANWSPEDTKYFPAFILDIIPAVQAIFRYSERFDLIPIYDLAPMVLDAEGVTRATKWEAEKKGSPKWREICACFPQWYAPDYLYERIRGAANEFRALPDLLVDMPLNIRQSKAIPVNNLDSNYELWELL</sequence>
<organism evidence="1">
    <name type="scientific">marine sediment metagenome</name>
    <dbReference type="NCBI Taxonomy" id="412755"/>
    <lineage>
        <taxon>unclassified sequences</taxon>
        <taxon>metagenomes</taxon>
        <taxon>ecological metagenomes</taxon>
    </lineage>
</organism>
<proteinExistence type="predicted"/>
<comment type="caution">
    <text evidence="1">The sequence shown here is derived from an EMBL/GenBank/DDBJ whole genome shotgun (WGS) entry which is preliminary data.</text>
</comment>
<reference evidence="1" key="1">
    <citation type="journal article" date="2015" name="Nature">
        <title>Complex archaea that bridge the gap between prokaryotes and eukaryotes.</title>
        <authorList>
            <person name="Spang A."/>
            <person name="Saw J.H."/>
            <person name="Jorgensen S.L."/>
            <person name="Zaremba-Niedzwiedzka K."/>
            <person name="Martijn J."/>
            <person name="Lind A.E."/>
            <person name="van Eijk R."/>
            <person name="Schleper C."/>
            <person name="Guy L."/>
            <person name="Ettema T.J."/>
        </authorList>
    </citation>
    <scope>NUCLEOTIDE SEQUENCE</scope>
</reference>
<accession>A0A0F9V024</accession>
<dbReference type="EMBL" id="LAZR01000089">
    <property type="protein sequence ID" value="KKN93122.1"/>
    <property type="molecule type" value="Genomic_DNA"/>
</dbReference>
<evidence type="ECO:0000313" key="1">
    <source>
        <dbReference type="EMBL" id="KKN93122.1"/>
    </source>
</evidence>
<dbReference type="AlphaFoldDB" id="A0A0F9V024"/>
<protein>
    <submittedName>
        <fullName evidence="1">Uncharacterized protein</fullName>
    </submittedName>
</protein>